<protein>
    <submittedName>
        <fullName evidence="2">DUF2911 domain-containing protein</fullName>
    </submittedName>
</protein>
<organism evidence="2 3">
    <name type="scientific">Haloflavibacter putidus</name>
    <dbReference type="NCBI Taxonomy" id="2576776"/>
    <lineage>
        <taxon>Bacteria</taxon>
        <taxon>Pseudomonadati</taxon>
        <taxon>Bacteroidota</taxon>
        <taxon>Flavobacteriia</taxon>
        <taxon>Flavobacteriales</taxon>
        <taxon>Flavobacteriaceae</taxon>
        <taxon>Haloflavibacter</taxon>
    </lineage>
</organism>
<proteinExistence type="predicted"/>
<dbReference type="Proteomes" id="UP000317169">
    <property type="component" value="Unassembled WGS sequence"/>
</dbReference>
<dbReference type="InterPro" id="IPR021314">
    <property type="entry name" value="DUF2911"/>
</dbReference>
<feature type="signal peptide" evidence="1">
    <location>
        <begin position="1"/>
        <end position="18"/>
    </location>
</feature>
<sequence>MKKTFLILFLFIGLTLTAQVETPQPSPKASIEQMVGLTNISIDYSRPSLKGREIFGELIPYGKKWRTGANQNTVVSFKDDVTVEGKALKAGSYALYTIPGKETWEIIFYSNTKNWGLPSKWDKSKEALRVSVRAEEIDYSMETFTLLFDNLRNDSAVLRIMWQNTMVPIAITTPSMEKAVKSIETTLSGKPTAADYYAAGSYYAAENKELEKALGWVDKSISMSDNPGHWMLRQKALIQAQLGKKKEAMQTLKKSLQLAEKNEDAHYIKLNKETLKEWGVQ</sequence>
<comment type="caution">
    <text evidence="2">The sequence shown here is derived from an EMBL/GenBank/DDBJ whole genome shotgun (WGS) entry which is preliminary data.</text>
</comment>
<dbReference type="Gene3D" id="1.25.40.10">
    <property type="entry name" value="Tetratricopeptide repeat domain"/>
    <property type="match status" value="1"/>
</dbReference>
<keyword evidence="3" id="KW-1185">Reference proteome</keyword>
<gene>
    <name evidence="2" type="ORF">FKR84_02455</name>
</gene>
<reference evidence="2 3" key="1">
    <citation type="submission" date="2019-06" db="EMBL/GenBank/DDBJ databases">
        <title>Flavibacter putida gen. nov., sp. nov., a novel marine bacterium of the family Flavobacteriaceae isolated from coastal seawater.</title>
        <authorList>
            <person name="Feng X."/>
        </authorList>
    </citation>
    <scope>NUCLEOTIDE SEQUENCE [LARGE SCALE GENOMIC DNA]</scope>
    <source>
        <strain evidence="2 3">PLHSN227</strain>
    </source>
</reference>
<evidence type="ECO:0000313" key="3">
    <source>
        <dbReference type="Proteomes" id="UP000317169"/>
    </source>
</evidence>
<dbReference type="RefSeq" id="WP_141420607.1">
    <property type="nucleotide sequence ID" value="NZ_VIAR01000002.1"/>
</dbReference>
<dbReference type="EMBL" id="VIAR01000002">
    <property type="protein sequence ID" value="TQD40077.1"/>
    <property type="molecule type" value="Genomic_DNA"/>
</dbReference>
<dbReference type="OrthoDB" id="187854at2"/>
<dbReference type="SUPFAM" id="SSF48452">
    <property type="entry name" value="TPR-like"/>
    <property type="match status" value="1"/>
</dbReference>
<keyword evidence="1" id="KW-0732">Signal</keyword>
<dbReference type="InterPro" id="IPR011990">
    <property type="entry name" value="TPR-like_helical_dom_sf"/>
</dbReference>
<feature type="chain" id="PRO_5021243595" evidence="1">
    <location>
        <begin position="19"/>
        <end position="281"/>
    </location>
</feature>
<accession>A0A507ZSX8</accession>
<dbReference type="AlphaFoldDB" id="A0A507ZSX8"/>
<evidence type="ECO:0000256" key="1">
    <source>
        <dbReference type="SAM" id="SignalP"/>
    </source>
</evidence>
<name>A0A507ZSX8_9FLAO</name>
<dbReference type="Pfam" id="PF11138">
    <property type="entry name" value="DUF2911"/>
    <property type="match status" value="1"/>
</dbReference>
<evidence type="ECO:0000313" key="2">
    <source>
        <dbReference type="EMBL" id="TQD40077.1"/>
    </source>
</evidence>